<evidence type="ECO:0000313" key="3">
    <source>
        <dbReference type="Proteomes" id="UP000824109"/>
    </source>
</evidence>
<sequence length="149" mass="17041">MPHNIISLVFEGEFRLRKGWTAEFIKYFILFGIGGIAYVVIELLWRGYSHWSMFVLGGLCFLLIGRLNEHFGTRLPLPALMLLGSAAVTLLEFAAGYLLNIRLGLHVWSYYGEPYNLMGQVCLKYTLMWFFMSGVCIAADNFLRRALFA</sequence>
<dbReference type="InterPro" id="IPR010540">
    <property type="entry name" value="CmpB_TMEM229"/>
</dbReference>
<evidence type="ECO:0000256" key="1">
    <source>
        <dbReference type="SAM" id="Phobius"/>
    </source>
</evidence>
<keyword evidence="1" id="KW-0472">Membrane</keyword>
<reference evidence="2" key="2">
    <citation type="journal article" date="2021" name="PeerJ">
        <title>Extensive microbial diversity within the chicken gut microbiome revealed by metagenomics and culture.</title>
        <authorList>
            <person name="Gilroy R."/>
            <person name="Ravi A."/>
            <person name="Getino M."/>
            <person name="Pursley I."/>
            <person name="Horton D.L."/>
            <person name="Alikhan N.F."/>
            <person name="Baker D."/>
            <person name="Gharbi K."/>
            <person name="Hall N."/>
            <person name="Watson M."/>
            <person name="Adriaenssens E.M."/>
            <person name="Foster-Nyarko E."/>
            <person name="Jarju S."/>
            <person name="Secka A."/>
            <person name="Antonio M."/>
            <person name="Oren A."/>
            <person name="Chaudhuri R.R."/>
            <person name="La Ragione R."/>
            <person name="Hildebrand F."/>
            <person name="Pallen M.J."/>
        </authorList>
    </citation>
    <scope>NUCLEOTIDE SEQUENCE</scope>
    <source>
        <strain evidence="2">USAMLcec3-3695</strain>
    </source>
</reference>
<protein>
    <submittedName>
        <fullName evidence="2">Uncharacterized protein</fullName>
    </submittedName>
</protein>
<dbReference type="Pfam" id="PF06541">
    <property type="entry name" value="ABC_trans_CmpB"/>
    <property type="match status" value="1"/>
</dbReference>
<name>A0A9D1SE16_9FIRM</name>
<dbReference type="EMBL" id="DVNB01000026">
    <property type="protein sequence ID" value="HIU56705.1"/>
    <property type="molecule type" value="Genomic_DNA"/>
</dbReference>
<proteinExistence type="predicted"/>
<feature type="transmembrane region" description="Helical" evidence="1">
    <location>
        <begin position="51"/>
        <end position="68"/>
    </location>
</feature>
<feature type="transmembrane region" description="Helical" evidence="1">
    <location>
        <begin position="24"/>
        <end position="45"/>
    </location>
</feature>
<accession>A0A9D1SE16</accession>
<organism evidence="2 3">
    <name type="scientific">Candidatus Ornithomonoglobus merdipullorum</name>
    <dbReference type="NCBI Taxonomy" id="2840895"/>
    <lineage>
        <taxon>Bacteria</taxon>
        <taxon>Bacillati</taxon>
        <taxon>Bacillota</taxon>
        <taxon>Clostridia</taxon>
        <taxon>Candidatus Ornithomonoglobus</taxon>
    </lineage>
</organism>
<gene>
    <name evidence="2" type="ORF">IAA61_02680</name>
</gene>
<comment type="caution">
    <text evidence="2">The sequence shown here is derived from an EMBL/GenBank/DDBJ whole genome shotgun (WGS) entry which is preliminary data.</text>
</comment>
<feature type="transmembrane region" description="Helical" evidence="1">
    <location>
        <begin position="125"/>
        <end position="143"/>
    </location>
</feature>
<keyword evidence="1" id="KW-1133">Transmembrane helix</keyword>
<dbReference type="AlphaFoldDB" id="A0A9D1SE16"/>
<reference evidence="2" key="1">
    <citation type="submission" date="2020-10" db="EMBL/GenBank/DDBJ databases">
        <authorList>
            <person name="Gilroy R."/>
        </authorList>
    </citation>
    <scope>NUCLEOTIDE SEQUENCE</scope>
    <source>
        <strain evidence="2">USAMLcec3-3695</strain>
    </source>
</reference>
<keyword evidence="1" id="KW-0812">Transmembrane</keyword>
<dbReference type="Proteomes" id="UP000824109">
    <property type="component" value="Unassembled WGS sequence"/>
</dbReference>
<feature type="transmembrane region" description="Helical" evidence="1">
    <location>
        <begin position="80"/>
        <end position="105"/>
    </location>
</feature>
<evidence type="ECO:0000313" key="2">
    <source>
        <dbReference type="EMBL" id="HIU56705.1"/>
    </source>
</evidence>